<evidence type="ECO:0000313" key="3">
    <source>
        <dbReference type="Proteomes" id="UP000759537"/>
    </source>
</evidence>
<name>A0A9P5T7B7_9AGAM</name>
<comment type="caution">
    <text evidence="2">The sequence shown here is derived from an EMBL/GenBank/DDBJ whole genome shotgun (WGS) entry which is preliminary data.</text>
</comment>
<accession>A0A9P5T7B7</accession>
<feature type="chain" id="PRO_5040142406" description="Secreted protein" evidence="1">
    <location>
        <begin position="16"/>
        <end position="130"/>
    </location>
</feature>
<gene>
    <name evidence="2" type="ORF">DFH94DRAFT_752253</name>
</gene>
<evidence type="ECO:0008006" key="4">
    <source>
        <dbReference type="Google" id="ProtNLM"/>
    </source>
</evidence>
<feature type="signal peptide" evidence="1">
    <location>
        <begin position="1"/>
        <end position="15"/>
    </location>
</feature>
<protein>
    <recommendedName>
        <fullName evidence="4">Secreted protein</fullName>
    </recommendedName>
</protein>
<evidence type="ECO:0000313" key="2">
    <source>
        <dbReference type="EMBL" id="KAF8477937.1"/>
    </source>
</evidence>
<proteinExistence type="predicted"/>
<dbReference type="Proteomes" id="UP000759537">
    <property type="component" value="Unassembled WGS sequence"/>
</dbReference>
<reference evidence="2" key="1">
    <citation type="submission" date="2019-10" db="EMBL/GenBank/DDBJ databases">
        <authorList>
            <consortium name="DOE Joint Genome Institute"/>
            <person name="Kuo A."/>
            <person name="Miyauchi S."/>
            <person name="Kiss E."/>
            <person name="Drula E."/>
            <person name="Kohler A."/>
            <person name="Sanchez-Garcia M."/>
            <person name="Andreopoulos B."/>
            <person name="Barry K.W."/>
            <person name="Bonito G."/>
            <person name="Buee M."/>
            <person name="Carver A."/>
            <person name="Chen C."/>
            <person name="Cichocki N."/>
            <person name="Clum A."/>
            <person name="Culley D."/>
            <person name="Crous P.W."/>
            <person name="Fauchery L."/>
            <person name="Girlanda M."/>
            <person name="Hayes R."/>
            <person name="Keri Z."/>
            <person name="LaButti K."/>
            <person name="Lipzen A."/>
            <person name="Lombard V."/>
            <person name="Magnuson J."/>
            <person name="Maillard F."/>
            <person name="Morin E."/>
            <person name="Murat C."/>
            <person name="Nolan M."/>
            <person name="Ohm R."/>
            <person name="Pangilinan J."/>
            <person name="Pereira M."/>
            <person name="Perotto S."/>
            <person name="Peter M."/>
            <person name="Riley R."/>
            <person name="Sitrit Y."/>
            <person name="Stielow B."/>
            <person name="Szollosi G."/>
            <person name="Zifcakova L."/>
            <person name="Stursova M."/>
            <person name="Spatafora J.W."/>
            <person name="Tedersoo L."/>
            <person name="Vaario L.-M."/>
            <person name="Yamada A."/>
            <person name="Yan M."/>
            <person name="Wang P."/>
            <person name="Xu J."/>
            <person name="Bruns T."/>
            <person name="Baldrian P."/>
            <person name="Vilgalys R."/>
            <person name="Henrissat B."/>
            <person name="Grigoriev I.V."/>
            <person name="Hibbett D."/>
            <person name="Nagy L.G."/>
            <person name="Martin F.M."/>
        </authorList>
    </citation>
    <scope>NUCLEOTIDE SEQUENCE</scope>
    <source>
        <strain evidence="2">Prilba</strain>
    </source>
</reference>
<dbReference type="EMBL" id="WHVB01000012">
    <property type="protein sequence ID" value="KAF8477937.1"/>
    <property type="molecule type" value="Genomic_DNA"/>
</dbReference>
<dbReference type="AlphaFoldDB" id="A0A9P5T7B7"/>
<sequence length="130" mass="14367">MFLLFPSFLPSSLLAISPSNMRTFFLMQRSVNRDTSGTLLAYGLYCKGFSAAVVGVSCACCARSPLPGSDGCSLCRGYIIFSRSALVLFLELLFPNARKRGERSFLLFCLSMTRREVLFGRIVVLADDLE</sequence>
<evidence type="ECO:0000256" key="1">
    <source>
        <dbReference type="SAM" id="SignalP"/>
    </source>
</evidence>
<keyword evidence="3" id="KW-1185">Reference proteome</keyword>
<keyword evidence="1" id="KW-0732">Signal</keyword>
<organism evidence="2 3">
    <name type="scientific">Russula ochroleuca</name>
    <dbReference type="NCBI Taxonomy" id="152965"/>
    <lineage>
        <taxon>Eukaryota</taxon>
        <taxon>Fungi</taxon>
        <taxon>Dikarya</taxon>
        <taxon>Basidiomycota</taxon>
        <taxon>Agaricomycotina</taxon>
        <taxon>Agaricomycetes</taxon>
        <taxon>Russulales</taxon>
        <taxon>Russulaceae</taxon>
        <taxon>Russula</taxon>
    </lineage>
</organism>
<reference evidence="2" key="2">
    <citation type="journal article" date="2020" name="Nat. Commun.">
        <title>Large-scale genome sequencing of mycorrhizal fungi provides insights into the early evolution of symbiotic traits.</title>
        <authorList>
            <person name="Miyauchi S."/>
            <person name="Kiss E."/>
            <person name="Kuo A."/>
            <person name="Drula E."/>
            <person name="Kohler A."/>
            <person name="Sanchez-Garcia M."/>
            <person name="Morin E."/>
            <person name="Andreopoulos B."/>
            <person name="Barry K.W."/>
            <person name="Bonito G."/>
            <person name="Buee M."/>
            <person name="Carver A."/>
            <person name="Chen C."/>
            <person name="Cichocki N."/>
            <person name="Clum A."/>
            <person name="Culley D."/>
            <person name="Crous P.W."/>
            <person name="Fauchery L."/>
            <person name="Girlanda M."/>
            <person name="Hayes R.D."/>
            <person name="Keri Z."/>
            <person name="LaButti K."/>
            <person name="Lipzen A."/>
            <person name="Lombard V."/>
            <person name="Magnuson J."/>
            <person name="Maillard F."/>
            <person name="Murat C."/>
            <person name="Nolan M."/>
            <person name="Ohm R.A."/>
            <person name="Pangilinan J."/>
            <person name="Pereira M.F."/>
            <person name="Perotto S."/>
            <person name="Peter M."/>
            <person name="Pfister S."/>
            <person name="Riley R."/>
            <person name="Sitrit Y."/>
            <person name="Stielow J.B."/>
            <person name="Szollosi G."/>
            <person name="Zifcakova L."/>
            <person name="Stursova M."/>
            <person name="Spatafora J.W."/>
            <person name="Tedersoo L."/>
            <person name="Vaario L.M."/>
            <person name="Yamada A."/>
            <person name="Yan M."/>
            <person name="Wang P."/>
            <person name="Xu J."/>
            <person name="Bruns T."/>
            <person name="Baldrian P."/>
            <person name="Vilgalys R."/>
            <person name="Dunand C."/>
            <person name="Henrissat B."/>
            <person name="Grigoriev I.V."/>
            <person name="Hibbett D."/>
            <person name="Nagy L.G."/>
            <person name="Martin F.M."/>
        </authorList>
    </citation>
    <scope>NUCLEOTIDE SEQUENCE</scope>
    <source>
        <strain evidence="2">Prilba</strain>
    </source>
</reference>